<evidence type="ECO:0000313" key="9">
    <source>
        <dbReference type="EMBL" id="THH13485.1"/>
    </source>
</evidence>
<dbReference type="Gene3D" id="3.90.810.10">
    <property type="entry name" value="CRIB domain"/>
    <property type="match status" value="1"/>
</dbReference>
<evidence type="ECO:0008006" key="11">
    <source>
        <dbReference type="Google" id="ProtNLM"/>
    </source>
</evidence>
<dbReference type="Proteomes" id="UP000310158">
    <property type="component" value="Unassembled WGS sequence"/>
</dbReference>
<evidence type="ECO:0000256" key="1">
    <source>
        <dbReference type="ARBA" id="ARBA00008874"/>
    </source>
</evidence>
<feature type="compositionally biased region" description="Basic and acidic residues" evidence="6">
    <location>
        <begin position="228"/>
        <end position="237"/>
    </location>
</feature>
<dbReference type="SUPFAM" id="SSF56112">
    <property type="entry name" value="Protein kinase-like (PK-like)"/>
    <property type="match status" value="1"/>
</dbReference>
<feature type="region of interest" description="Disordered" evidence="6">
    <location>
        <begin position="555"/>
        <end position="631"/>
    </location>
</feature>
<comment type="catalytic activity">
    <reaction evidence="4">
        <text>L-threonyl-[protein] + ATP = O-phospho-L-threonyl-[protein] + ADP + H(+)</text>
        <dbReference type="Rhea" id="RHEA:46608"/>
        <dbReference type="Rhea" id="RHEA-COMP:11060"/>
        <dbReference type="Rhea" id="RHEA-COMP:11605"/>
        <dbReference type="ChEBI" id="CHEBI:15378"/>
        <dbReference type="ChEBI" id="CHEBI:30013"/>
        <dbReference type="ChEBI" id="CHEBI:30616"/>
        <dbReference type="ChEBI" id="CHEBI:61977"/>
        <dbReference type="ChEBI" id="CHEBI:456216"/>
        <dbReference type="EC" id="2.7.11.1"/>
    </reaction>
</comment>
<feature type="compositionally biased region" description="Basic and acidic residues" evidence="6">
    <location>
        <begin position="365"/>
        <end position="376"/>
    </location>
</feature>
<evidence type="ECO:0000256" key="2">
    <source>
        <dbReference type="ARBA" id="ARBA00022741"/>
    </source>
</evidence>
<dbReference type="PANTHER" id="PTHR45832">
    <property type="entry name" value="SERINE/THREONINE-PROTEIN KINASE SAMKA-RELATED-RELATED"/>
    <property type="match status" value="1"/>
</dbReference>
<feature type="region of interest" description="Disordered" evidence="6">
    <location>
        <begin position="679"/>
        <end position="748"/>
    </location>
</feature>
<feature type="domain" description="Protein kinase" evidence="7">
    <location>
        <begin position="845"/>
        <end position="1051"/>
    </location>
</feature>
<gene>
    <name evidence="9" type="ORF">EW146_g6742</name>
</gene>
<dbReference type="InterPro" id="IPR000719">
    <property type="entry name" value="Prot_kinase_dom"/>
</dbReference>
<dbReference type="InterPro" id="IPR011009">
    <property type="entry name" value="Kinase-like_dom_sf"/>
</dbReference>
<accession>A0A4S4LND9</accession>
<dbReference type="SMART" id="SM00219">
    <property type="entry name" value="TyrKc"/>
    <property type="match status" value="1"/>
</dbReference>
<feature type="compositionally biased region" description="Low complexity" evidence="6">
    <location>
        <begin position="307"/>
        <end position="321"/>
    </location>
</feature>
<organism evidence="9 10">
    <name type="scientific">Bondarzewia mesenterica</name>
    <dbReference type="NCBI Taxonomy" id="1095465"/>
    <lineage>
        <taxon>Eukaryota</taxon>
        <taxon>Fungi</taxon>
        <taxon>Dikarya</taxon>
        <taxon>Basidiomycota</taxon>
        <taxon>Agaricomycotina</taxon>
        <taxon>Agaricomycetes</taxon>
        <taxon>Russulales</taxon>
        <taxon>Bondarzewiaceae</taxon>
        <taxon>Bondarzewia</taxon>
    </lineage>
</organism>
<evidence type="ECO:0000256" key="3">
    <source>
        <dbReference type="ARBA" id="ARBA00022840"/>
    </source>
</evidence>
<proteinExistence type="inferred from homology"/>
<comment type="catalytic activity">
    <reaction evidence="5">
        <text>L-seryl-[protein] + ATP = O-phospho-L-seryl-[protein] + ADP + H(+)</text>
        <dbReference type="Rhea" id="RHEA:17989"/>
        <dbReference type="Rhea" id="RHEA-COMP:9863"/>
        <dbReference type="Rhea" id="RHEA-COMP:11604"/>
        <dbReference type="ChEBI" id="CHEBI:15378"/>
        <dbReference type="ChEBI" id="CHEBI:29999"/>
        <dbReference type="ChEBI" id="CHEBI:30616"/>
        <dbReference type="ChEBI" id="CHEBI:83421"/>
        <dbReference type="ChEBI" id="CHEBI:456216"/>
        <dbReference type="EC" id="2.7.11.1"/>
    </reaction>
</comment>
<evidence type="ECO:0000256" key="4">
    <source>
        <dbReference type="ARBA" id="ARBA00047899"/>
    </source>
</evidence>
<dbReference type="InterPro" id="IPR036936">
    <property type="entry name" value="CRIB_dom_sf"/>
</dbReference>
<feature type="compositionally biased region" description="Polar residues" evidence="6">
    <location>
        <begin position="722"/>
        <end position="737"/>
    </location>
</feature>
<dbReference type="AlphaFoldDB" id="A0A4S4LND9"/>
<feature type="compositionally biased region" description="Polar residues" evidence="6">
    <location>
        <begin position="50"/>
        <end position="74"/>
    </location>
</feature>
<feature type="region of interest" description="Disordered" evidence="6">
    <location>
        <begin position="50"/>
        <end position="140"/>
    </location>
</feature>
<feature type="region of interest" description="Disordered" evidence="6">
    <location>
        <begin position="485"/>
        <end position="541"/>
    </location>
</feature>
<keyword evidence="3" id="KW-0067">ATP-binding</keyword>
<dbReference type="Gene3D" id="3.30.200.20">
    <property type="entry name" value="Phosphorylase Kinase, domain 1"/>
    <property type="match status" value="1"/>
</dbReference>
<dbReference type="GO" id="GO:0106310">
    <property type="term" value="F:protein serine kinase activity"/>
    <property type="evidence" value="ECO:0007669"/>
    <property type="project" value="RHEA"/>
</dbReference>
<dbReference type="Gene3D" id="1.10.510.10">
    <property type="entry name" value="Transferase(Phosphotransferase) domain 1"/>
    <property type="match status" value="1"/>
</dbReference>
<dbReference type="InterPro" id="IPR051931">
    <property type="entry name" value="PAK3-like"/>
</dbReference>
<dbReference type="GO" id="GO:0005524">
    <property type="term" value="F:ATP binding"/>
    <property type="evidence" value="ECO:0007669"/>
    <property type="project" value="UniProtKB-KW"/>
</dbReference>
<keyword evidence="2" id="KW-0547">Nucleotide-binding</keyword>
<keyword evidence="10" id="KW-1185">Reference proteome</keyword>
<dbReference type="OrthoDB" id="248923at2759"/>
<evidence type="ECO:0000259" key="7">
    <source>
        <dbReference type="PROSITE" id="PS50011"/>
    </source>
</evidence>
<protein>
    <recommendedName>
        <fullName evidence="11">Protein kinase domain-containing protein</fullName>
    </recommendedName>
</protein>
<evidence type="ECO:0000313" key="10">
    <source>
        <dbReference type="Proteomes" id="UP000310158"/>
    </source>
</evidence>
<name>A0A4S4LND9_9AGAM</name>
<reference evidence="9 10" key="1">
    <citation type="submission" date="2019-02" db="EMBL/GenBank/DDBJ databases">
        <title>Genome sequencing of the rare red list fungi Bondarzewia mesenterica.</title>
        <authorList>
            <person name="Buettner E."/>
            <person name="Kellner H."/>
        </authorList>
    </citation>
    <scope>NUCLEOTIDE SEQUENCE [LARGE SCALE GENOMIC DNA]</scope>
    <source>
        <strain evidence="9 10">DSM 108281</strain>
    </source>
</reference>
<dbReference type="GO" id="GO:0004674">
    <property type="term" value="F:protein serine/threonine kinase activity"/>
    <property type="evidence" value="ECO:0007669"/>
    <property type="project" value="UniProtKB-EC"/>
</dbReference>
<feature type="domain" description="CRIB" evidence="8">
    <location>
        <begin position="140"/>
        <end position="153"/>
    </location>
</feature>
<feature type="compositionally biased region" description="Polar residues" evidence="6">
    <location>
        <begin position="82"/>
        <end position="97"/>
    </location>
</feature>
<evidence type="ECO:0000256" key="5">
    <source>
        <dbReference type="ARBA" id="ARBA00048679"/>
    </source>
</evidence>
<dbReference type="PROSITE" id="PS50011">
    <property type="entry name" value="PROTEIN_KINASE_DOM"/>
    <property type="match status" value="1"/>
</dbReference>
<feature type="compositionally biased region" description="Low complexity" evidence="6">
    <location>
        <begin position="433"/>
        <end position="447"/>
    </location>
</feature>
<dbReference type="InterPro" id="IPR020635">
    <property type="entry name" value="Tyr_kinase_cat_dom"/>
</dbReference>
<dbReference type="EMBL" id="SGPL01000350">
    <property type="protein sequence ID" value="THH13485.1"/>
    <property type="molecule type" value="Genomic_DNA"/>
</dbReference>
<dbReference type="InterPro" id="IPR000095">
    <property type="entry name" value="CRIB_dom"/>
</dbReference>
<feature type="region of interest" description="Disordered" evidence="6">
    <location>
        <begin position="190"/>
        <end position="276"/>
    </location>
</feature>
<dbReference type="Pfam" id="PF00069">
    <property type="entry name" value="Pkinase"/>
    <property type="match status" value="1"/>
</dbReference>
<feature type="compositionally biased region" description="Polar residues" evidence="6">
    <location>
        <begin position="494"/>
        <end position="507"/>
    </location>
</feature>
<feature type="compositionally biased region" description="Acidic residues" evidence="6">
    <location>
        <begin position="416"/>
        <end position="432"/>
    </location>
</feature>
<dbReference type="PROSITE" id="PS50108">
    <property type="entry name" value="CRIB"/>
    <property type="match status" value="1"/>
</dbReference>
<feature type="compositionally biased region" description="Low complexity" evidence="6">
    <location>
        <begin position="571"/>
        <end position="580"/>
    </location>
</feature>
<sequence>MASTSTKQNSRFSSFKVFKFAGPKPPPPPPKDTNYLYSATNPSVLSFSNQSLSADSFSQPPTPHSTQYRSQYARSPSPAPSRATQSAASSNTLSPSDSAGFRKGFMKVASLGKRTFTPKSPRSAPIEDMQPPEPRDDESISLPWNFQHHVHVDEALGGIPPSWSTSLAGAGFTEEEIVAIQQARRARSPSALIPLSRTQSPAPSLVLANPRPRSSSLRRQKSDASLARSERSHRLAERAPPLPQASSQAPRKFSNASTHADASVERSYSEIDATESVAAHSDAQYVYVSRVSPATLAPVQSPATLRSGGSASSPSVMSTSSTQLQQSIPTRPQPARSRTPPRRVFRIVNETSPAQRSPPPAYKSPSKDNFHQHEGSVDELLELPPPVTVSDARRPAPVEKLGLGNGEGSSGRAGHEEDEDEEDERDRDELDESSLALSRPSPRLSVLPPRLSLRQDAIDDLSSWTESLFSSIPSGLTSDSLSLTSLSDTPTSGVSLSTPFSGGTSKKSSPDRKLPPKSIPNILLSSSSATYGDEGPEENSFHLTASPLYNELMGMMQDRPPLGSSSSGQFAPSLASPALAESPMIPGSPASPSFQTHLEADGRGRSSARDSSNSQLTIEPPRCRARDSDMSVASGSTVTHATIVHGASLVRSATANMVLNPAKRYGKHRGQEEDEIEEIMRAPPISPVFADASRPLDSRPSSRSSRSSSDSGSASRYGFSGSPRQTLSMTSGSNSQEDGGLKSPGLVYLHSPLSSPSAMKTQFETDIGSADRAAQPSIVVTADVIDNGSSSGSIKGALTAASAVSPSSHLSSPSTPSQRYPDWLSEVIKPLAEFIKDVVDPRDLFADLQEIAEGESGSVYCARVIGSAPVPPLATKKIGARKSQLTSPTFPYADASELIAIKSVLILPSGSPKLSDLRRELELMRGIRHPNVLKMEALYVDLMEDSLWICMELMERSLADVLGVEVDEEDEAIIIGERMVARFVWDVLLALSYLQKQHIAHRDLRSDNLLVNKNGVLKLADFSNATYSPPGTPKSSDNVGVIYWQAPEMRM</sequence>
<dbReference type="GO" id="GO:0004713">
    <property type="term" value="F:protein tyrosine kinase activity"/>
    <property type="evidence" value="ECO:0007669"/>
    <property type="project" value="InterPro"/>
</dbReference>
<dbReference type="PANTHER" id="PTHR45832:SF22">
    <property type="entry name" value="SERINE_THREONINE-PROTEIN KINASE SAMKA-RELATED"/>
    <property type="match status" value="1"/>
</dbReference>
<evidence type="ECO:0000256" key="6">
    <source>
        <dbReference type="SAM" id="MobiDB-lite"/>
    </source>
</evidence>
<feature type="compositionally biased region" description="Basic and acidic residues" evidence="6">
    <location>
        <begin position="598"/>
        <end position="608"/>
    </location>
</feature>
<feature type="region of interest" description="Disordered" evidence="6">
    <location>
        <begin position="296"/>
        <end position="447"/>
    </location>
</feature>
<evidence type="ECO:0000259" key="8">
    <source>
        <dbReference type="PROSITE" id="PS50108"/>
    </source>
</evidence>
<feature type="region of interest" description="Disordered" evidence="6">
    <location>
        <begin position="15"/>
        <end position="38"/>
    </location>
</feature>
<feature type="compositionally biased region" description="Low complexity" evidence="6">
    <location>
        <begin position="692"/>
        <end position="716"/>
    </location>
</feature>
<comment type="caution">
    <text evidence="9">The sequence shown here is derived from an EMBL/GenBank/DDBJ whole genome shotgun (WGS) entry which is preliminary data.</text>
</comment>
<comment type="similarity">
    <text evidence="1">Belongs to the protein kinase superfamily. STE Ser/Thr protein kinase family. STE20 subfamily.</text>
</comment>